<feature type="transmembrane region" description="Helical" evidence="7">
    <location>
        <begin position="71"/>
        <end position="91"/>
    </location>
</feature>
<comment type="caution">
    <text evidence="9">The sequence shown here is derived from an EMBL/GenBank/DDBJ whole genome shotgun (WGS) entry which is preliminary data.</text>
</comment>
<keyword evidence="10" id="KW-1185">Reference proteome</keyword>
<evidence type="ECO:0000256" key="7">
    <source>
        <dbReference type="RuleBase" id="RU363032"/>
    </source>
</evidence>
<sequence length="292" mass="33106">MRAKKYTPFLYIIPALAILLVFVYVPIILNFFWSLFQWNAFTPGMNWVGLDYYARLFQDENFWICLKNNSLYAFISLFGQVGFGLVIAAILESQFMRRYSGFFRTVYFIPSIMSMTVVGLLFYLFYNPNVGPFNTIVHALTGMDTTALDILGTPETAIFGVIAVSQWMWFGYMAMLLIIGIQKIPDELNEAAVIDGANQVQIFWHVTIPNIKEMILVDTIVCVVGSFKLFDEVYIMTRGGPGYSSEVLAGYIYKAAFRQDEMGYACTIAVILFIITFILSLLQMKVSGSGKE</sequence>
<evidence type="ECO:0000256" key="3">
    <source>
        <dbReference type="ARBA" id="ARBA00022475"/>
    </source>
</evidence>
<dbReference type="GO" id="GO:0055085">
    <property type="term" value="P:transmembrane transport"/>
    <property type="evidence" value="ECO:0007669"/>
    <property type="project" value="InterPro"/>
</dbReference>
<evidence type="ECO:0000256" key="1">
    <source>
        <dbReference type="ARBA" id="ARBA00004651"/>
    </source>
</evidence>
<accession>A0A9X8UJU7</accession>
<dbReference type="OrthoDB" id="9787541at2"/>
<proteinExistence type="inferred from homology"/>
<comment type="similarity">
    <text evidence="7">Belongs to the binding-protein-dependent transport system permease family.</text>
</comment>
<keyword evidence="4 7" id="KW-0812">Transmembrane</keyword>
<evidence type="ECO:0000313" key="10">
    <source>
        <dbReference type="Proteomes" id="UP000294682"/>
    </source>
</evidence>
<dbReference type="InterPro" id="IPR000515">
    <property type="entry name" value="MetI-like"/>
</dbReference>
<comment type="subcellular location">
    <subcellularLocation>
        <location evidence="1 7">Cell membrane</location>
        <topology evidence="1 7">Multi-pass membrane protein</topology>
    </subcellularLocation>
</comment>
<dbReference type="CDD" id="cd06261">
    <property type="entry name" value="TM_PBP2"/>
    <property type="match status" value="1"/>
</dbReference>
<evidence type="ECO:0000256" key="6">
    <source>
        <dbReference type="ARBA" id="ARBA00023136"/>
    </source>
</evidence>
<gene>
    <name evidence="9" type="ORF">EDD78_104111</name>
</gene>
<dbReference type="EMBL" id="SLUK01000004">
    <property type="protein sequence ID" value="TCL43773.1"/>
    <property type="molecule type" value="Genomic_DNA"/>
</dbReference>
<dbReference type="RefSeq" id="WP_079698276.1">
    <property type="nucleotide sequence ID" value="NZ_SLUK01000004.1"/>
</dbReference>
<dbReference type="SUPFAM" id="SSF161098">
    <property type="entry name" value="MetI-like"/>
    <property type="match status" value="1"/>
</dbReference>
<keyword evidence="2 7" id="KW-0813">Transport</keyword>
<dbReference type="Gene3D" id="1.10.3720.10">
    <property type="entry name" value="MetI-like"/>
    <property type="match status" value="1"/>
</dbReference>
<protein>
    <submittedName>
        <fullName evidence="9">Carbohydrate ABC transporter membrane protein 1 (CUT1 family)</fullName>
    </submittedName>
</protein>
<keyword evidence="6 7" id="KW-0472">Membrane</keyword>
<dbReference type="AlphaFoldDB" id="A0A9X8UJU7"/>
<dbReference type="GO" id="GO:0005886">
    <property type="term" value="C:plasma membrane"/>
    <property type="evidence" value="ECO:0007669"/>
    <property type="project" value="UniProtKB-SubCell"/>
</dbReference>
<feature type="domain" description="ABC transmembrane type-1" evidence="8">
    <location>
        <begin position="66"/>
        <end position="283"/>
    </location>
</feature>
<keyword evidence="3" id="KW-1003">Cell membrane</keyword>
<evidence type="ECO:0000256" key="5">
    <source>
        <dbReference type="ARBA" id="ARBA00022989"/>
    </source>
</evidence>
<dbReference type="InterPro" id="IPR051393">
    <property type="entry name" value="ABC_transporter_permease"/>
</dbReference>
<keyword evidence="5 7" id="KW-1133">Transmembrane helix</keyword>
<evidence type="ECO:0000256" key="2">
    <source>
        <dbReference type="ARBA" id="ARBA00022448"/>
    </source>
</evidence>
<feature type="transmembrane region" description="Helical" evidence="7">
    <location>
        <begin position="262"/>
        <end position="282"/>
    </location>
</feature>
<dbReference type="PROSITE" id="PS50928">
    <property type="entry name" value="ABC_TM1"/>
    <property type="match status" value="1"/>
</dbReference>
<dbReference type="InterPro" id="IPR035906">
    <property type="entry name" value="MetI-like_sf"/>
</dbReference>
<evidence type="ECO:0000259" key="8">
    <source>
        <dbReference type="PROSITE" id="PS50928"/>
    </source>
</evidence>
<feature type="transmembrane region" description="Helical" evidence="7">
    <location>
        <begin position="157"/>
        <end position="179"/>
    </location>
</feature>
<evidence type="ECO:0000256" key="4">
    <source>
        <dbReference type="ARBA" id="ARBA00022692"/>
    </source>
</evidence>
<dbReference type="PANTHER" id="PTHR30193:SF37">
    <property type="entry name" value="INNER MEMBRANE ABC TRANSPORTER PERMEASE PROTEIN YCJO"/>
    <property type="match status" value="1"/>
</dbReference>
<dbReference type="Pfam" id="PF00528">
    <property type="entry name" value="BPD_transp_1"/>
    <property type="match status" value="1"/>
</dbReference>
<feature type="transmembrane region" description="Helical" evidence="7">
    <location>
        <begin position="103"/>
        <end position="126"/>
    </location>
</feature>
<feature type="transmembrane region" description="Helical" evidence="7">
    <location>
        <begin position="9"/>
        <end position="33"/>
    </location>
</feature>
<reference evidence="9 10" key="1">
    <citation type="submission" date="2019-03" db="EMBL/GenBank/DDBJ databases">
        <title>Genomic Encyclopedia of Type Strains, Phase IV (KMG-IV): sequencing the most valuable type-strain genomes for metagenomic binning, comparative biology and taxonomic classification.</title>
        <authorList>
            <person name="Goeker M."/>
        </authorList>
    </citation>
    <scope>NUCLEOTIDE SEQUENCE [LARGE SCALE GENOMIC DNA]</scope>
    <source>
        <strain evidence="9 10">DSM 100433</strain>
    </source>
</reference>
<dbReference type="PANTHER" id="PTHR30193">
    <property type="entry name" value="ABC TRANSPORTER PERMEASE PROTEIN"/>
    <property type="match status" value="1"/>
</dbReference>
<dbReference type="Proteomes" id="UP000294682">
    <property type="component" value="Unassembled WGS sequence"/>
</dbReference>
<evidence type="ECO:0000313" key="9">
    <source>
        <dbReference type="EMBL" id="TCL43773.1"/>
    </source>
</evidence>
<organism evidence="9 10">
    <name type="scientific">Harryflintia acetispora</name>
    <dbReference type="NCBI Taxonomy" id="1849041"/>
    <lineage>
        <taxon>Bacteria</taxon>
        <taxon>Bacillati</taxon>
        <taxon>Bacillota</taxon>
        <taxon>Clostridia</taxon>
        <taxon>Eubacteriales</taxon>
        <taxon>Oscillospiraceae</taxon>
        <taxon>Harryflintia</taxon>
    </lineage>
</organism>
<name>A0A9X8UJU7_9FIRM</name>